<keyword evidence="6 10" id="KW-0808">Transferase</keyword>
<evidence type="ECO:0000256" key="8">
    <source>
        <dbReference type="ARBA" id="ARBA00031423"/>
    </source>
</evidence>
<keyword evidence="7 10" id="KW-0119">Carbohydrate metabolism</keyword>
<gene>
    <name evidence="12" type="ORF">HDA43_004130</name>
</gene>
<proteinExistence type="inferred from homology"/>
<keyword evidence="13" id="KW-1185">Reference proteome</keyword>
<evidence type="ECO:0000256" key="10">
    <source>
        <dbReference type="RuleBase" id="RU361207"/>
    </source>
</evidence>
<feature type="compositionally biased region" description="Basic and acidic residues" evidence="11">
    <location>
        <begin position="1"/>
        <end position="16"/>
    </location>
</feature>
<dbReference type="RefSeq" id="WP_246424468.1">
    <property type="nucleotide sequence ID" value="NZ_JACCCO010000002.1"/>
</dbReference>
<dbReference type="InterPro" id="IPR017853">
    <property type="entry name" value="GH"/>
</dbReference>
<protein>
    <recommendedName>
        <fullName evidence="4 10">4-alpha-glucanotransferase</fullName>
        <ecNumber evidence="3 10">2.4.1.25</ecNumber>
    </recommendedName>
    <alternativeName>
        <fullName evidence="8 10">Amylomaltase</fullName>
    </alternativeName>
    <alternativeName>
        <fullName evidence="9 10">Disproportionating enzyme</fullName>
    </alternativeName>
</protein>
<sequence length="697" mass="75254">MADAWGIEHEYEDAGGRRHRVSPETVAALREAMGAPPYDAGTDGSYGGADAGADRSRGDTDGRAGADGGDGGDGGGGPRTLVRRRGDRVGPAELVLEDGSELRVDDVLPPDLPFGYHTLRRPGEETGHRLIVSPGRCHPPERRAWGWAAQLYAARSRESWGVGDLADLRRLARWASGQCGAGFLLLNPLHATAPVPPVQPSPYFPASRRFHSPLYLRVEEVPGAAESGADLRDLAARGRALNERRHIDRDEAWRLKLAALEAIWRRTPPGEEFDAWRARRGDGLAEFAAWCALTERHGPNWQVWPVEYRRPDGPAVARFAREHADRVRFHAWLQWLTDRQLAAAASGVQIIQDLPVGVDPDGADAWSWQDLLAQGVSVGAPADEFNTAGQDWGLPPFVPWKLRRAGYRPFADSVRATIASAGGLRIDHVMGLFRLWWIPSGAGAGQGAYVRYPAGDLLDIVALESHRAGAVVVGEDLGTVEPGVRETLADRRMLSYRLLWFEEDDPARWPERALAAVTTHDLPTVAGLWDGSDLAAQRRLGLDPNEDGSKELRRRLAEAGDLDAGADADAAVLAAYRLLARAPSLLLSATLDDALAEPERPNIPGADGERANWCLALPVPLEELENRPLARRLAETLSGAVTAAGEPVAGPGTGIEAGPGAGTEAGPDAAPDRRASRRSRRGERGETPPERPAVSWT</sequence>
<evidence type="ECO:0000256" key="9">
    <source>
        <dbReference type="ARBA" id="ARBA00031501"/>
    </source>
</evidence>
<feature type="region of interest" description="Disordered" evidence="11">
    <location>
        <begin position="1"/>
        <end position="88"/>
    </location>
</feature>
<comment type="caution">
    <text evidence="12">The sequence shown here is derived from an EMBL/GenBank/DDBJ whole genome shotgun (WGS) entry which is preliminary data.</text>
</comment>
<evidence type="ECO:0000313" key="13">
    <source>
        <dbReference type="Proteomes" id="UP000576393"/>
    </source>
</evidence>
<dbReference type="InterPro" id="IPR003385">
    <property type="entry name" value="Glyco_hydro_77"/>
</dbReference>
<feature type="region of interest" description="Disordered" evidence="11">
    <location>
        <begin position="644"/>
        <end position="697"/>
    </location>
</feature>
<comment type="catalytic activity">
    <reaction evidence="1 10">
        <text>Transfers a segment of a (1-&gt;4)-alpha-D-glucan to a new position in an acceptor, which may be glucose or a (1-&gt;4)-alpha-D-glucan.</text>
        <dbReference type="EC" id="2.4.1.25"/>
    </reaction>
</comment>
<evidence type="ECO:0000256" key="4">
    <source>
        <dbReference type="ARBA" id="ARBA00020295"/>
    </source>
</evidence>
<name>A0A852V0B1_9ACTN</name>
<dbReference type="PANTHER" id="PTHR32438:SF5">
    <property type="entry name" value="4-ALPHA-GLUCANOTRANSFERASE DPE1, CHLOROPLASTIC_AMYLOPLASTIC"/>
    <property type="match status" value="1"/>
</dbReference>
<evidence type="ECO:0000256" key="2">
    <source>
        <dbReference type="ARBA" id="ARBA00005684"/>
    </source>
</evidence>
<organism evidence="12 13">
    <name type="scientific">Streptosporangium sandarakinum</name>
    <dbReference type="NCBI Taxonomy" id="1260955"/>
    <lineage>
        <taxon>Bacteria</taxon>
        <taxon>Bacillati</taxon>
        <taxon>Actinomycetota</taxon>
        <taxon>Actinomycetes</taxon>
        <taxon>Streptosporangiales</taxon>
        <taxon>Streptosporangiaceae</taxon>
        <taxon>Streptosporangium</taxon>
    </lineage>
</organism>
<evidence type="ECO:0000256" key="7">
    <source>
        <dbReference type="ARBA" id="ARBA00023277"/>
    </source>
</evidence>
<feature type="compositionally biased region" description="Gly residues" evidence="11">
    <location>
        <begin position="65"/>
        <end position="78"/>
    </location>
</feature>
<evidence type="ECO:0000313" key="12">
    <source>
        <dbReference type="EMBL" id="NYF41929.1"/>
    </source>
</evidence>
<dbReference type="GO" id="GO:0005975">
    <property type="term" value="P:carbohydrate metabolic process"/>
    <property type="evidence" value="ECO:0007669"/>
    <property type="project" value="InterPro"/>
</dbReference>
<dbReference type="Gene3D" id="3.20.20.80">
    <property type="entry name" value="Glycosidases"/>
    <property type="match status" value="1"/>
</dbReference>
<dbReference type="PANTHER" id="PTHR32438">
    <property type="entry name" value="4-ALPHA-GLUCANOTRANSFERASE DPE1, CHLOROPLASTIC/AMYLOPLASTIC"/>
    <property type="match status" value="1"/>
</dbReference>
<feature type="compositionally biased region" description="Gly residues" evidence="11">
    <location>
        <begin position="651"/>
        <end position="663"/>
    </location>
</feature>
<evidence type="ECO:0000256" key="11">
    <source>
        <dbReference type="SAM" id="MobiDB-lite"/>
    </source>
</evidence>
<dbReference type="EC" id="2.4.1.25" evidence="3 10"/>
<dbReference type="SUPFAM" id="SSF51445">
    <property type="entry name" value="(Trans)glycosidases"/>
    <property type="match status" value="1"/>
</dbReference>
<keyword evidence="5 10" id="KW-0328">Glycosyltransferase</keyword>
<dbReference type="NCBIfam" id="TIGR00217">
    <property type="entry name" value="malQ"/>
    <property type="match status" value="1"/>
</dbReference>
<dbReference type="AlphaFoldDB" id="A0A852V0B1"/>
<evidence type="ECO:0000256" key="1">
    <source>
        <dbReference type="ARBA" id="ARBA00000439"/>
    </source>
</evidence>
<evidence type="ECO:0000256" key="5">
    <source>
        <dbReference type="ARBA" id="ARBA00022676"/>
    </source>
</evidence>
<dbReference type="EMBL" id="JACCCO010000002">
    <property type="protein sequence ID" value="NYF41929.1"/>
    <property type="molecule type" value="Genomic_DNA"/>
</dbReference>
<dbReference type="Proteomes" id="UP000576393">
    <property type="component" value="Unassembled WGS sequence"/>
</dbReference>
<feature type="compositionally biased region" description="Basic and acidic residues" evidence="11">
    <location>
        <begin position="52"/>
        <end position="64"/>
    </location>
</feature>
<comment type="similarity">
    <text evidence="2 10">Belongs to the disproportionating enzyme family.</text>
</comment>
<accession>A0A852V0B1</accession>
<dbReference type="GO" id="GO:0004134">
    <property type="term" value="F:4-alpha-glucanotransferase activity"/>
    <property type="evidence" value="ECO:0007669"/>
    <property type="project" value="UniProtKB-EC"/>
</dbReference>
<evidence type="ECO:0000256" key="6">
    <source>
        <dbReference type="ARBA" id="ARBA00022679"/>
    </source>
</evidence>
<dbReference type="Pfam" id="PF02446">
    <property type="entry name" value="Glyco_hydro_77"/>
    <property type="match status" value="1"/>
</dbReference>
<evidence type="ECO:0000256" key="3">
    <source>
        <dbReference type="ARBA" id="ARBA00012560"/>
    </source>
</evidence>
<reference evidence="12 13" key="1">
    <citation type="submission" date="2020-07" db="EMBL/GenBank/DDBJ databases">
        <title>Sequencing the genomes of 1000 actinobacteria strains.</title>
        <authorList>
            <person name="Klenk H.-P."/>
        </authorList>
    </citation>
    <scope>NUCLEOTIDE SEQUENCE [LARGE SCALE GENOMIC DNA]</scope>
    <source>
        <strain evidence="12 13">DSM 45763</strain>
    </source>
</reference>